<keyword evidence="2" id="KW-1185">Reference proteome</keyword>
<evidence type="ECO:0000313" key="2">
    <source>
        <dbReference type="Proteomes" id="UP001499863"/>
    </source>
</evidence>
<reference evidence="2" key="1">
    <citation type="journal article" date="2019" name="Int. J. Syst. Evol. Microbiol.">
        <title>The Global Catalogue of Microorganisms (GCM) 10K type strain sequencing project: providing services to taxonomists for standard genome sequencing and annotation.</title>
        <authorList>
            <consortium name="The Broad Institute Genomics Platform"/>
            <consortium name="The Broad Institute Genome Sequencing Center for Infectious Disease"/>
            <person name="Wu L."/>
            <person name="Ma J."/>
        </authorList>
    </citation>
    <scope>NUCLEOTIDE SEQUENCE [LARGE SCALE GENOMIC DNA]</scope>
    <source>
        <strain evidence="2">JCM 12393</strain>
    </source>
</reference>
<gene>
    <name evidence="1" type="ORF">GCM10009639_07970</name>
</gene>
<comment type="caution">
    <text evidence="1">The sequence shown here is derived from an EMBL/GenBank/DDBJ whole genome shotgun (WGS) entry which is preliminary data.</text>
</comment>
<dbReference type="Proteomes" id="UP001499863">
    <property type="component" value="Unassembled WGS sequence"/>
</dbReference>
<evidence type="ECO:0000313" key="1">
    <source>
        <dbReference type="EMBL" id="GAA1385411.1"/>
    </source>
</evidence>
<accession>A0ABP4IAG3</accession>
<proteinExistence type="predicted"/>
<name>A0ABP4IAG3_9ACTN</name>
<protein>
    <submittedName>
        <fullName evidence="1">Uncharacterized protein</fullName>
    </submittedName>
</protein>
<dbReference type="EMBL" id="BAAAKJ010000036">
    <property type="protein sequence ID" value="GAA1385411.1"/>
    <property type="molecule type" value="Genomic_DNA"/>
</dbReference>
<sequence length="194" mass="21558">MYDNDWSLDMYVDRLAAESLAVAWGLAARSRRSLVYVPLKAGREGPKGIDDWHRSPVALDLVLTHHSLGFPPSRWKALRARLGAGRPHTVELPETDFPGDDEIDHRARHYAGWRDELRFGRAADTLFLTGSATAFRITGALVHSLVVDGPARVLEYPKAHECITLGSDGPWDVWPSKTGSSQLHVQYAHGWKAA</sequence>
<organism evidence="1 2">
    <name type="scientific">Kitasatospora putterlickiae</name>
    <dbReference type="NCBI Taxonomy" id="221725"/>
    <lineage>
        <taxon>Bacteria</taxon>
        <taxon>Bacillati</taxon>
        <taxon>Actinomycetota</taxon>
        <taxon>Actinomycetes</taxon>
        <taxon>Kitasatosporales</taxon>
        <taxon>Streptomycetaceae</taxon>
        <taxon>Kitasatospora</taxon>
    </lineage>
</organism>